<comment type="function">
    <text evidence="4">Catalyzes the dehydration of D-mannonate.</text>
</comment>
<dbReference type="InterPro" id="IPR036237">
    <property type="entry name" value="Xyl_isomerase-like_sf"/>
</dbReference>
<evidence type="ECO:0000256" key="8">
    <source>
        <dbReference type="ARBA" id="ARBA00023004"/>
    </source>
</evidence>
<evidence type="ECO:0000256" key="3">
    <source>
        <dbReference type="ARBA" id="ARBA00001954"/>
    </source>
</evidence>
<evidence type="ECO:0000256" key="10">
    <source>
        <dbReference type="ARBA" id="ARBA00023239"/>
    </source>
</evidence>
<evidence type="ECO:0000256" key="6">
    <source>
        <dbReference type="ARBA" id="ARBA00007389"/>
    </source>
</evidence>
<evidence type="ECO:0000313" key="12">
    <source>
        <dbReference type="Proteomes" id="UP000199006"/>
    </source>
</evidence>
<evidence type="ECO:0000256" key="5">
    <source>
        <dbReference type="ARBA" id="ARBA00004892"/>
    </source>
</evidence>
<evidence type="ECO:0000256" key="2">
    <source>
        <dbReference type="ARBA" id="ARBA00001936"/>
    </source>
</evidence>
<comment type="pathway">
    <text evidence="5">Carbohydrate metabolism; pentose and glucuronate interconversion.</text>
</comment>
<proteinExistence type="inferred from homology"/>
<dbReference type="InterPro" id="IPR004628">
    <property type="entry name" value="Man_deHydtase"/>
</dbReference>
<evidence type="ECO:0000256" key="4">
    <source>
        <dbReference type="ARBA" id="ARBA00002713"/>
    </source>
</evidence>
<evidence type="ECO:0000256" key="7">
    <source>
        <dbReference type="ARBA" id="ARBA00012927"/>
    </source>
</evidence>
<comment type="similarity">
    <text evidence="6">Belongs to the mannonate dehydratase family.</text>
</comment>
<keyword evidence="12" id="KW-1185">Reference proteome</keyword>
<comment type="cofactor">
    <cofactor evidence="3">
        <name>Fe(2+)</name>
        <dbReference type="ChEBI" id="CHEBI:29033"/>
    </cofactor>
</comment>
<dbReference type="GO" id="GO:0008198">
    <property type="term" value="F:ferrous iron binding"/>
    <property type="evidence" value="ECO:0007669"/>
    <property type="project" value="TreeGrafter"/>
</dbReference>
<comment type="cofactor">
    <cofactor evidence="2">
        <name>Mn(2+)</name>
        <dbReference type="ChEBI" id="CHEBI:29035"/>
    </cofactor>
</comment>
<evidence type="ECO:0000256" key="1">
    <source>
        <dbReference type="ARBA" id="ARBA00001794"/>
    </source>
</evidence>
<protein>
    <recommendedName>
        <fullName evidence="7">mannonate dehydratase</fullName>
        <ecNumber evidence="7">4.2.1.8</ecNumber>
    </recommendedName>
</protein>
<dbReference type="Proteomes" id="UP000199006">
    <property type="component" value="Unassembled WGS sequence"/>
</dbReference>
<dbReference type="RefSeq" id="WP_089861537.1">
    <property type="nucleotide sequence ID" value="NZ_FOTI01000018.1"/>
</dbReference>
<reference evidence="11 12" key="1">
    <citation type="submission" date="2016-10" db="EMBL/GenBank/DDBJ databases">
        <authorList>
            <person name="de Groot N.N."/>
        </authorList>
    </citation>
    <scope>NUCLEOTIDE SEQUENCE [LARGE SCALE GENOMIC DNA]</scope>
    <source>
        <strain evidence="11 12">ATCC 51327</strain>
    </source>
</reference>
<dbReference type="Pfam" id="PF03786">
    <property type="entry name" value="UxuA"/>
    <property type="match status" value="2"/>
</dbReference>
<keyword evidence="10" id="KW-0456">Lyase</keyword>
<dbReference type="STRING" id="29563.SAMN02983006_01475"/>
<comment type="catalytic activity">
    <reaction evidence="1">
        <text>D-mannonate = 2-dehydro-3-deoxy-D-gluconate + H2O</text>
        <dbReference type="Rhea" id="RHEA:20097"/>
        <dbReference type="ChEBI" id="CHEBI:15377"/>
        <dbReference type="ChEBI" id="CHEBI:17767"/>
        <dbReference type="ChEBI" id="CHEBI:57990"/>
        <dbReference type="EC" id="4.2.1.8"/>
    </reaction>
</comment>
<dbReference type="GO" id="GO:0008927">
    <property type="term" value="F:mannonate dehydratase activity"/>
    <property type="evidence" value="ECO:0007669"/>
    <property type="project" value="UniProtKB-EC"/>
</dbReference>
<evidence type="ECO:0000313" key="11">
    <source>
        <dbReference type="EMBL" id="SFL56217.1"/>
    </source>
</evidence>
<dbReference type="OrthoDB" id="9780250at2"/>
<dbReference type="PANTHER" id="PTHR30387">
    <property type="entry name" value="MANNONATE DEHYDRATASE"/>
    <property type="match status" value="1"/>
</dbReference>
<dbReference type="SUPFAM" id="SSF51658">
    <property type="entry name" value="Xylose isomerase-like"/>
    <property type="match status" value="1"/>
</dbReference>
<organism evidence="11 12">
    <name type="scientific">Halanaerobium salsuginis</name>
    <dbReference type="NCBI Taxonomy" id="29563"/>
    <lineage>
        <taxon>Bacteria</taxon>
        <taxon>Bacillati</taxon>
        <taxon>Bacillota</taxon>
        <taxon>Clostridia</taxon>
        <taxon>Halanaerobiales</taxon>
        <taxon>Halanaerobiaceae</taxon>
        <taxon>Halanaerobium</taxon>
    </lineage>
</organism>
<sequence>MTIEITVGQLNKFDRETMIFAKQLGISSVHFNTPQLPGEKYWSLEAIQDLKAECAAYNLKIAAIENIPLKFYDKIMLGLPGKEEQIKYLQKTVFNLGQAGIPILGYHFEPTFVWRTSYAEIRGQARVTAFKQAEAVNGKNIVKGGVKDAEPISEAEMWGNYSYLMENLVPAAEEAGIKLALHPSDPPLASLGGVPRLFRNLASFKRAMEIADSDCWGLDLCLGTFSEMPGGAKNVMAAIEYFVPLQKVFYIHFRDVSGTVPNFKEAFIGAGNYDPAVVIRRLQELKFNGFLLADHVPIMINDSKLSHRARAHAIGYMQGLLQSIK</sequence>
<dbReference type="Gene3D" id="3.20.20.150">
    <property type="entry name" value="Divalent-metal-dependent TIM barrel enzymes"/>
    <property type="match status" value="1"/>
</dbReference>
<keyword evidence="8" id="KW-0408">Iron</keyword>
<dbReference type="GO" id="GO:0042840">
    <property type="term" value="P:D-glucuronate catabolic process"/>
    <property type="evidence" value="ECO:0007669"/>
    <property type="project" value="TreeGrafter"/>
</dbReference>
<keyword evidence="9" id="KW-0464">Manganese</keyword>
<evidence type="ECO:0000256" key="9">
    <source>
        <dbReference type="ARBA" id="ARBA00023211"/>
    </source>
</evidence>
<dbReference type="EMBL" id="FOTI01000018">
    <property type="protein sequence ID" value="SFL56217.1"/>
    <property type="molecule type" value="Genomic_DNA"/>
</dbReference>
<dbReference type="UniPathway" id="UPA00246"/>
<name>A0A1I4IQ69_9FIRM</name>
<dbReference type="GO" id="GO:0030145">
    <property type="term" value="F:manganese ion binding"/>
    <property type="evidence" value="ECO:0007669"/>
    <property type="project" value="TreeGrafter"/>
</dbReference>
<dbReference type="PANTHER" id="PTHR30387:SF2">
    <property type="entry name" value="MANNONATE DEHYDRATASE"/>
    <property type="match status" value="1"/>
</dbReference>
<dbReference type="EC" id="4.2.1.8" evidence="7"/>
<accession>A0A1I4IQ69</accession>
<dbReference type="AlphaFoldDB" id="A0A1I4IQ69"/>
<gene>
    <name evidence="11" type="ORF">SAMN02983006_01475</name>
</gene>